<dbReference type="Proteomes" id="UP001595613">
    <property type="component" value="Unassembled WGS sequence"/>
</dbReference>
<dbReference type="PANTHER" id="PTHR39184">
    <property type="match status" value="1"/>
</dbReference>
<dbReference type="InterPro" id="IPR052380">
    <property type="entry name" value="Viral_DNA_packaging_terminase"/>
</dbReference>
<reference evidence="3" key="1">
    <citation type="journal article" date="2019" name="Int. J. Syst. Evol. Microbiol.">
        <title>The Global Catalogue of Microorganisms (GCM) 10K type strain sequencing project: providing services to taxonomists for standard genome sequencing and annotation.</title>
        <authorList>
            <consortium name="The Broad Institute Genomics Platform"/>
            <consortium name="The Broad Institute Genome Sequencing Center for Infectious Disease"/>
            <person name="Wu L."/>
            <person name="Ma J."/>
        </authorList>
    </citation>
    <scope>NUCLEOTIDE SEQUENCE [LARGE SCALE GENOMIC DNA]</scope>
    <source>
        <strain evidence="3">KCTC 42281</strain>
    </source>
</reference>
<feature type="domain" description="Phage terminase large subunit N-terminal" evidence="1">
    <location>
        <begin position="25"/>
        <end position="219"/>
    </location>
</feature>
<gene>
    <name evidence="2" type="ORF">ACFOOL_14970</name>
</gene>
<comment type="caution">
    <text evidence="2">The sequence shown here is derived from an EMBL/GenBank/DDBJ whole genome shotgun (WGS) entry which is preliminary data.</text>
</comment>
<keyword evidence="3" id="KW-1185">Reference proteome</keyword>
<dbReference type="InterPro" id="IPR027417">
    <property type="entry name" value="P-loop_NTPase"/>
</dbReference>
<evidence type="ECO:0000313" key="3">
    <source>
        <dbReference type="Proteomes" id="UP001595613"/>
    </source>
</evidence>
<protein>
    <submittedName>
        <fullName evidence="2">PBSX family phage terminase large subunit</fullName>
    </submittedName>
</protein>
<organism evidence="2 3">
    <name type="scientific">Devosia honganensis</name>
    <dbReference type="NCBI Taxonomy" id="1610527"/>
    <lineage>
        <taxon>Bacteria</taxon>
        <taxon>Pseudomonadati</taxon>
        <taxon>Pseudomonadota</taxon>
        <taxon>Alphaproteobacteria</taxon>
        <taxon>Hyphomicrobiales</taxon>
        <taxon>Devosiaceae</taxon>
        <taxon>Devosia</taxon>
    </lineage>
</organism>
<dbReference type="InterPro" id="IPR035412">
    <property type="entry name" value="Terminase_L_N"/>
</dbReference>
<proteinExistence type="predicted"/>
<evidence type="ECO:0000313" key="2">
    <source>
        <dbReference type="EMBL" id="MFC3706053.1"/>
    </source>
</evidence>
<dbReference type="RefSeq" id="WP_380098108.1">
    <property type="nucleotide sequence ID" value="NZ_JBHRYD010000014.1"/>
</dbReference>
<dbReference type="EMBL" id="JBHRYD010000014">
    <property type="protein sequence ID" value="MFC3706053.1"/>
    <property type="molecule type" value="Genomic_DNA"/>
</dbReference>
<evidence type="ECO:0000259" key="1">
    <source>
        <dbReference type="Pfam" id="PF04466"/>
    </source>
</evidence>
<accession>A0ABV7X601</accession>
<dbReference type="Pfam" id="PF04466">
    <property type="entry name" value="Terminase_3"/>
    <property type="match status" value="1"/>
</dbReference>
<dbReference type="PANTHER" id="PTHR39184:SF1">
    <property type="entry name" value="PBSX PHAGE TERMINASE LARGE SUBUNIT"/>
    <property type="match status" value="1"/>
</dbReference>
<dbReference type="Gene3D" id="3.40.50.300">
    <property type="entry name" value="P-loop containing nucleotide triphosphate hydrolases"/>
    <property type="match status" value="1"/>
</dbReference>
<name>A0ABV7X601_9HYPH</name>
<sequence length="439" mass="49076">MSALRIPTAEVFEPLLLPARDKGAWGGRGSGKSHFFAGLMIEDSLAEPGENGGEGLRGVCIREVQKDLAQSSKLLIESKLAEFNLGEADGFKVFRDVIRTPGDGLLIFKGMQDYTAESIKSLEGFKRAWWEEAQSATSNSIKLLRPTMRAPGSQMWWSWNARRKIDPVDVMLRGPERPTGAIVVEANWRDNPWFTPELEQERQDCLRITPDDYDHVWEGGYVTVIDGAYFAKPLAAAKAEGRISRVAFDPLMRVRVFCDLGGTGAKADAFAMWPAQFIGREIRTRDYYEAQGQALAAHINWLHSKGYTPDKADIVLPHDGETNDRVVDVSFESAFRAAGYSVTVIPNQGKGAARMRIEAARRLFPSIWFDEESTEAGREALGWYHEKRSQDDRNIGLGPEHDWSSHGADAFGLMCITYEEPRSRRPSESKRRSAGGWMG</sequence>